<reference evidence="3 4" key="1">
    <citation type="journal article" date="2013" name="Nature">
        <title>Insights into bilaterian evolution from three spiralian genomes.</title>
        <authorList>
            <person name="Simakov O."/>
            <person name="Marletaz F."/>
            <person name="Cho S.J."/>
            <person name="Edsinger-Gonzales E."/>
            <person name="Havlak P."/>
            <person name="Hellsten U."/>
            <person name="Kuo D.H."/>
            <person name="Larsson T."/>
            <person name="Lv J."/>
            <person name="Arendt D."/>
            <person name="Savage R."/>
            <person name="Osoegawa K."/>
            <person name="de Jong P."/>
            <person name="Grimwood J."/>
            <person name="Chapman J.A."/>
            <person name="Shapiro H."/>
            <person name="Aerts A."/>
            <person name="Otillar R.P."/>
            <person name="Terry A.Y."/>
            <person name="Boore J.L."/>
            <person name="Grigoriev I.V."/>
            <person name="Lindberg D.R."/>
            <person name="Seaver E.C."/>
            <person name="Weisblat D.A."/>
            <person name="Putnam N.H."/>
            <person name="Rokhsar D.S."/>
        </authorList>
    </citation>
    <scope>NUCLEOTIDE SEQUENCE [LARGE SCALE GENOMIC DNA]</scope>
</reference>
<gene>
    <name evidence="3" type="ORF">LOTGIDRAFT_239225</name>
</gene>
<organism evidence="3 4">
    <name type="scientific">Lottia gigantea</name>
    <name type="common">Giant owl limpet</name>
    <dbReference type="NCBI Taxonomy" id="225164"/>
    <lineage>
        <taxon>Eukaryota</taxon>
        <taxon>Metazoa</taxon>
        <taxon>Spiralia</taxon>
        <taxon>Lophotrochozoa</taxon>
        <taxon>Mollusca</taxon>
        <taxon>Gastropoda</taxon>
        <taxon>Patellogastropoda</taxon>
        <taxon>Lottioidea</taxon>
        <taxon>Lottiidae</taxon>
        <taxon>Lottia</taxon>
    </lineage>
</organism>
<keyword evidence="4" id="KW-1185">Reference proteome</keyword>
<dbReference type="SUPFAM" id="SSF48371">
    <property type="entry name" value="ARM repeat"/>
    <property type="match status" value="1"/>
</dbReference>
<dbReference type="Pfam" id="PF21044">
    <property type="entry name" value="CIP2A_N"/>
    <property type="match status" value="2"/>
</dbReference>
<sequence length="887" mass="101901">MAANQYLTTDSNSNLVHLQSQLETLQNNLTNPASLKFFNSKNILAIECLTCLVQFISDPQVKIPVAHHCFMVFNNLVKDSEIREVLQKNFHLGGILSSVLRNLLDRQSDDIIVECLELLLRLTYGQTVNYHDNNTQLLLSYLITNICENSSELTQPCLGLLANICRNNITVQKHIRDSAHKKLYRTLISSLSDKNKTIIIFSISIIFNVFQHEDLGEKMLSGKNLINILQLLFNILLNGDSGLTQRYTVDVFRDIIKNQKTLRTLIKQIFELIIDLCTVSPIRSIICKIMLKSPPVTDSGQLDQLLQLPINQTTSPLHATIHWAAQSVNNTSSHFTSLLALDFLKEIFEEVLYTDDKTGHSQHTEITVFLLLNLLQYNTKFNPTGTEIKKHLEKTVKVLQFLTVFSTEDEIKKSIASQIDIQLFPTILDFQLNHNKDIYMNQMADKTQYHDWSDVGKFTVLLCLNLMSKFRRVVPNLDQCFITYLQDSKLVPILASYLTSGNKDHVQMALQLISTAAQLDIYLDVVLCDSIASINNNKTVLASPREYFVDHLAGSSQTTSVLLQTRSVDKENVHPINNGVKPTPQEETSIQKLVSKMESSFEMKDHKVSNIIQLYEHQLQSLKVNEEHLENLLKTKSLELVQSDRLISQYRISGARFEADSQNLRSVLHESEKKSESLLDKLNEMRIKNNQLEEQVDLENQKVAHVLEEYEDLKTNYSELVDSGEKMRRNLNTLKQEMESKEEMYDMLQKYHADLKQQNDKTCDQLYTLEKEWKLQEKILKEKEAKLQEMTELYSKLETRFDTTSKEKEEQEKVIDKLQCELCKLSNAKKEIQLKVSSLEKVCQDHEATIQEKDQIIEEQDEQISKHAQIAALIQSSCAPTTRGKKK</sequence>
<dbReference type="PANTHER" id="PTHR23161:SF2">
    <property type="entry name" value="PROTEIN CIP2A"/>
    <property type="match status" value="1"/>
</dbReference>
<evidence type="ECO:0000259" key="2">
    <source>
        <dbReference type="Pfam" id="PF21044"/>
    </source>
</evidence>
<dbReference type="OMA" id="HHVQSTE"/>
<evidence type="ECO:0000256" key="1">
    <source>
        <dbReference type="SAM" id="Coils"/>
    </source>
</evidence>
<protein>
    <recommendedName>
        <fullName evidence="2">CIP2A N-terminal domain-containing protein</fullName>
    </recommendedName>
</protein>
<dbReference type="AlphaFoldDB" id="V4AJ12"/>
<dbReference type="GeneID" id="20251007"/>
<dbReference type="OrthoDB" id="73401at2759"/>
<dbReference type="KEGG" id="lgi:LOTGIDRAFT_239225"/>
<dbReference type="InterPro" id="IPR011989">
    <property type="entry name" value="ARM-like"/>
</dbReference>
<dbReference type="InterPro" id="IPR048701">
    <property type="entry name" value="CIP2A_N"/>
</dbReference>
<dbReference type="InterPro" id="IPR042510">
    <property type="entry name" value="CIP2A"/>
</dbReference>
<dbReference type="RefSeq" id="XP_009052271.1">
    <property type="nucleotide sequence ID" value="XM_009054023.1"/>
</dbReference>
<dbReference type="PANTHER" id="PTHR23161">
    <property type="entry name" value="PROTEIN CIP2A"/>
    <property type="match status" value="1"/>
</dbReference>
<name>V4AJ12_LOTGI</name>
<dbReference type="EMBL" id="KB201360">
    <property type="protein sequence ID" value="ESO97047.1"/>
    <property type="molecule type" value="Genomic_DNA"/>
</dbReference>
<evidence type="ECO:0000313" key="4">
    <source>
        <dbReference type="Proteomes" id="UP000030746"/>
    </source>
</evidence>
<feature type="coiled-coil region" evidence="1">
    <location>
        <begin position="668"/>
        <end position="863"/>
    </location>
</feature>
<dbReference type="InterPro" id="IPR016024">
    <property type="entry name" value="ARM-type_fold"/>
</dbReference>
<proteinExistence type="predicted"/>
<dbReference type="CTD" id="20251007"/>
<dbReference type="STRING" id="225164.V4AJ12"/>
<evidence type="ECO:0000313" key="3">
    <source>
        <dbReference type="EMBL" id="ESO97047.1"/>
    </source>
</evidence>
<feature type="domain" description="CIP2A N-terminal" evidence="2">
    <location>
        <begin position="268"/>
        <end position="536"/>
    </location>
</feature>
<keyword evidence="1" id="KW-0175">Coiled coil</keyword>
<accession>V4AJ12</accession>
<dbReference type="Gene3D" id="1.25.10.10">
    <property type="entry name" value="Leucine-rich Repeat Variant"/>
    <property type="match status" value="1"/>
</dbReference>
<feature type="domain" description="CIP2A N-terminal" evidence="2">
    <location>
        <begin position="34"/>
        <end position="262"/>
    </location>
</feature>
<dbReference type="Proteomes" id="UP000030746">
    <property type="component" value="Unassembled WGS sequence"/>
</dbReference>
<dbReference type="HOGENOM" id="CLU_014754_0_0_1"/>